<evidence type="ECO:0000313" key="1">
    <source>
        <dbReference type="EnsemblMetazoa" id="GAUT034478-PA"/>
    </source>
</evidence>
<evidence type="ECO:0000313" key="2">
    <source>
        <dbReference type="Proteomes" id="UP000078200"/>
    </source>
</evidence>
<proteinExistence type="predicted"/>
<dbReference type="EnsemblMetazoa" id="GAUT034478-RA">
    <property type="protein sequence ID" value="GAUT034478-PA"/>
    <property type="gene ID" value="GAUT034478"/>
</dbReference>
<accession>A0A1A9VE95</accession>
<keyword evidence="2" id="KW-1185">Reference proteome</keyword>
<organism evidence="1 2">
    <name type="scientific">Glossina austeni</name>
    <name type="common">Savannah tsetse fly</name>
    <dbReference type="NCBI Taxonomy" id="7395"/>
    <lineage>
        <taxon>Eukaryota</taxon>
        <taxon>Metazoa</taxon>
        <taxon>Ecdysozoa</taxon>
        <taxon>Arthropoda</taxon>
        <taxon>Hexapoda</taxon>
        <taxon>Insecta</taxon>
        <taxon>Pterygota</taxon>
        <taxon>Neoptera</taxon>
        <taxon>Endopterygota</taxon>
        <taxon>Diptera</taxon>
        <taxon>Brachycera</taxon>
        <taxon>Muscomorpha</taxon>
        <taxon>Hippoboscoidea</taxon>
        <taxon>Glossinidae</taxon>
        <taxon>Glossina</taxon>
    </lineage>
</organism>
<dbReference type="AlphaFoldDB" id="A0A1A9VE95"/>
<name>A0A1A9VE95_GLOAU</name>
<dbReference type="Proteomes" id="UP000078200">
    <property type="component" value="Unassembled WGS sequence"/>
</dbReference>
<reference evidence="1" key="1">
    <citation type="submission" date="2020-05" db="UniProtKB">
        <authorList>
            <consortium name="EnsemblMetazoa"/>
        </authorList>
    </citation>
    <scope>IDENTIFICATION</scope>
    <source>
        <strain evidence="1">TTRI</strain>
    </source>
</reference>
<sequence length="322" mass="36372">MLDEDLPMNESLSVPAIAFKSKLLLNVKRMKLRMESCKQWVGQIRDDLESRLVAMNAEINALYRMVNRSNLIVIALPEGLNDIPETVINIAELYSVTIALHDISFAGYMKNNKTIVVKLNSIGMRDVLIDKYFKNIRVRPLFVANCVDDPIFTQELRIYPNDHLCSTAGELNKTCANIRKRGRGGNVGLYIALGISFKISFEGFEHVEFGSPLIELDVGAISVLLGVVYLPSGDIKDFENCHLELLIATFSILNFNDSARIVLTLVFWLHYVVLHILMKYGKSVPYFPFVPGVYEFELNLNLGDFILIHGQLEFIEVVIGKL</sequence>
<dbReference type="VEuPathDB" id="VectorBase:GAUT034478"/>
<protein>
    <submittedName>
        <fullName evidence="1">Uncharacterized protein</fullName>
    </submittedName>
</protein>